<feature type="compositionally biased region" description="Acidic residues" evidence="1">
    <location>
        <begin position="389"/>
        <end position="399"/>
    </location>
</feature>
<feature type="compositionally biased region" description="Basic and acidic residues" evidence="1">
    <location>
        <begin position="127"/>
        <end position="142"/>
    </location>
</feature>
<keyword evidence="2" id="KW-1133">Transmembrane helix</keyword>
<evidence type="ECO:0000256" key="2">
    <source>
        <dbReference type="SAM" id="Phobius"/>
    </source>
</evidence>
<reference evidence="3" key="2">
    <citation type="journal article" date="2021" name="PeerJ">
        <title>Extensive microbial diversity within the chicken gut microbiome revealed by metagenomics and culture.</title>
        <authorList>
            <person name="Gilroy R."/>
            <person name="Ravi A."/>
            <person name="Getino M."/>
            <person name="Pursley I."/>
            <person name="Horton D.L."/>
            <person name="Alikhan N.F."/>
            <person name="Baker D."/>
            <person name="Gharbi K."/>
            <person name="Hall N."/>
            <person name="Watson M."/>
            <person name="Adriaenssens E.M."/>
            <person name="Foster-Nyarko E."/>
            <person name="Jarju S."/>
            <person name="Secka A."/>
            <person name="Antonio M."/>
            <person name="Oren A."/>
            <person name="Chaudhuri R.R."/>
            <person name="La Ragione R."/>
            <person name="Hildebrand F."/>
            <person name="Pallen M.J."/>
        </authorList>
    </citation>
    <scope>NUCLEOTIDE SEQUENCE</scope>
    <source>
        <strain evidence="3">ChiHcec3-11533</strain>
    </source>
</reference>
<feature type="compositionally biased region" description="Basic and acidic residues" evidence="1">
    <location>
        <begin position="206"/>
        <end position="298"/>
    </location>
</feature>
<feature type="transmembrane region" description="Helical" evidence="2">
    <location>
        <begin position="46"/>
        <end position="67"/>
    </location>
</feature>
<proteinExistence type="predicted"/>
<feature type="compositionally biased region" description="Basic and acidic residues" evidence="1">
    <location>
        <begin position="308"/>
        <end position="331"/>
    </location>
</feature>
<feature type="compositionally biased region" description="Basic and acidic residues" evidence="1">
    <location>
        <begin position="173"/>
        <end position="184"/>
    </location>
</feature>
<evidence type="ECO:0000313" key="3">
    <source>
        <dbReference type="EMBL" id="HIU33211.1"/>
    </source>
</evidence>
<dbReference type="AlphaFoldDB" id="A0A9D1IAR1"/>
<gene>
    <name evidence="3" type="ORF">IAB02_01485</name>
</gene>
<evidence type="ECO:0000256" key="1">
    <source>
        <dbReference type="SAM" id="MobiDB-lite"/>
    </source>
</evidence>
<evidence type="ECO:0000313" key="4">
    <source>
        <dbReference type="Proteomes" id="UP000824072"/>
    </source>
</evidence>
<name>A0A9D1IAR1_9FIRM</name>
<comment type="caution">
    <text evidence="3">The sequence shown here is derived from an EMBL/GenBank/DDBJ whole genome shotgun (WGS) entry which is preliminary data.</text>
</comment>
<keyword evidence="2" id="KW-0812">Transmembrane</keyword>
<dbReference type="EMBL" id="DVMU01000035">
    <property type="protein sequence ID" value="HIU33211.1"/>
    <property type="molecule type" value="Genomic_DNA"/>
</dbReference>
<organism evidence="3 4">
    <name type="scientific">Candidatus Pullichristensenella excrementigallinarum</name>
    <dbReference type="NCBI Taxonomy" id="2840907"/>
    <lineage>
        <taxon>Bacteria</taxon>
        <taxon>Bacillati</taxon>
        <taxon>Bacillota</taxon>
        <taxon>Clostridia</taxon>
        <taxon>Candidatus Pullichristensenella</taxon>
    </lineage>
</organism>
<feature type="compositionally biased region" description="Basic and acidic residues" evidence="1">
    <location>
        <begin position="149"/>
        <end position="164"/>
    </location>
</feature>
<sequence>MTQGFADSIISGMLGWLRGFASWALKLFDLAGNGGLNPLAWLSDNWLKLLILFLIIGVAMDVFIWLLRWRPYWIWFRKKRIVIDDDDFFTGEELFDAGMYDAKIFGRDALKVNMPKKEQPVKPSTVVKRELPRKEEKGRREPGFLQRLAVREENGEPAPERERQQGGLLSHFVVRENEPKREEKVDALADEAQEDMQSVFAPLNLEGEKEKEGAESPREGHPRREPLRREERPRVQERLRHEERAMQGEERLRREGHPRRETSSRKEFPRREERLNGEEHLRHEEKPAARKPGLGEKTLKRRPVRVRTQADDRARPMRERGVQRRGPEARPRSSSPDIFEDEFFKIDPDDGNNQTLWEDDVFNVSNLPGTRWVKRSAKRQLTPKKREEDAVDDELFNVH</sequence>
<feature type="region of interest" description="Disordered" evidence="1">
    <location>
        <begin position="376"/>
        <end position="399"/>
    </location>
</feature>
<feature type="region of interest" description="Disordered" evidence="1">
    <location>
        <begin position="121"/>
        <end position="184"/>
    </location>
</feature>
<accession>A0A9D1IAR1</accession>
<dbReference type="Proteomes" id="UP000824072">
    <property type="component" value="Unassembled WGS sequence"/>
</dbReference>
<feature type="region of interest" description="Disordered" evidence="1">
    <location>
        <begin position="201"/>
        <end position="339"/>
    </location>
</feature>
<keyword evidence="2" id="KW-0472">Membrane</keyword>
<reference evidence="3" key="1">
    <citation type="submission" date="2020-10" db="EMBL/GenBank/DDBJ databases">
        <authorList>
            <person name="Gilroy R."/>
        </authorList>
    </citation>
    <scope>NUCLEOTIDE SEQUENCE</scope>
    <source>
        <strain evidence="3">ChiHcec3-11533</strain>
    </source>
</reference>
<protein>
    <submittedName>
        <fullName evidence="3">Uncharacterized protein</fullName>
    </submittedName>
</protein>